<dbReference type="InterPro" id="IPR047215">
    <property type="entry name" value="Galactose_mutarotase-like"/>
</dbReference>
<dbReference type="InterPro" id="IPR011013">
    <property type="entry name" value="Gal_mutarotase_sf_dom"/>
</dbReference>
<dbReference type="PANTHER" id="PTHR10091">
    <property type="entry name" value="ALDOSE-1-EPIMERASE"/>
    <property type="match status" value="1"/>
</dbReference>
<dbReference type="OrthoDB" id="9779408at2"/>
<keyword evidence="2" id="KW-0413">Isomerase</keyword>
<evidence type="ECO:0000256" key="2">
    <source>
        <dbReference type="ARBA" id="ARBA00023235"/>
    </source>
</evidence>
<evidence type="ECO:0000256" key="3">
    <source>
        <dbReference type="ARBA" id="ARBA00023277"/>
    </source>
</evidence>
<dbReference type="Proteomes" id="UP000298615">
    <property type="component" value="Chromosome"/>
</dbReference>
<dbReference type="Gene3D" id="2.70.98.10">
    <property type="match status" value="1"/>
</dbReference>
<comment type="similarity">
    <text evidence="1">Belongs to the aldose epimerase family.</text>
</comment>
<dbReference type="GO" id="GO:0033499">
    <property type="term" value="P:galactose catabolic process via UDP-galactose, Leloir pathway"/>
    <property type="evidence" value="ECO:0007669"/>
    <property type="project" value="TreeGrafter"/>
</dbReference>
<dbReference type="KEGG" id="vao:FA707_01660"/>
<accession>A0A4D7CNV9</accession>
<name>A0A4D7CNV9_9ENTE</name>
<keyword evidence="3" id="KW-0119">Carbohydrate metabolism</keyword>
<protein>
    <submittedName>
        <fullName evidence="4">Galactose mutarotase</fullName>
    </submittedName>
</protein>
<dbReference type="GO" id="GO:0006006">
    <property type="term" value="P:glucose metabolic process"/>
    <property type="evidence" value="ECO:0007669"/>
    <property type="project" value="TreeGrafter"/>
</dbReference>
<dbReference type="GO" id="GO:0030246">
    <property type="term" value="F:carbohydrate binding"/>
    <property type="evidence" value="ECO:0007669"/>
    <property type="project" value="InterPro"/>
</dbReference>
<dbReference type="GO" id="GO:0004034">
    <property type="term" value="F:aldose 1-epimerase activity"/>
    <property type="evidence" value="ECO:0007669"/>
    <property type="project" value="TreeGrafter"/>
</dbReference>
<dbReference type="Pfam" id="PF01263">
    <property type="entry name" value="Aldose_epim"/>
    <property type="match status" value="1"/>
</dbReference>
<reference evidence="4 5" key="1">
    <citation type="submission" date="2019-04" db="EMBL/GenBank/DDBJ databases">
        <title>Vagococcus sp. nov., isolated from faeces of yaks (Bos grunniens).</title>
        <authorList>
            <person name="Ge Y."/>
        </authorList>
    </citation>
    <scope>NUCLEOTIDE SEQUENCE [LARGE SCALE GENOMIC DNA]</scope>
    <source>
        <strain evidence="4 5">MN-17</strain>
    </source>
</reference>
<dbReference type="GO" id="GO:0005737">
    <property type="term" value="C:cytoplasm"/>
    <property type="evidence" value="ECO:0007669"/>
    <property type="project" value="TreeGrafter"/>
</dbReference>
<proteinExistence type="inferred from homology"/>
<dbReference type="InterPro" id="IPR008183">
    <property type="entry name" value="Aldose_1/G6P_1-epimerase"/>
</dbReference>
<evidence type="ECO:0000313" key="4">
    <source>
        <dbReference type="EMBL" id="QCI85749.1"/>
    </source>
</evidence>
<evidence type="ECO:0000313" key="5">
    <source>
        <dbReference type="Proteomes" id="UP000298615"/>
    </source>
</evidence>
<dbReference type="RefSeq" id="WP_136952594.1">
    <property type="nucleotide sequence ID" value="NZ_CP039712.1"/>
</dbReference>
<dbReference type="CDD" id="cd09019">
    <property type="entry name" value="galactose_mutarotase_like"/>
    <property type="match status" value="1"/>
</dbReference>
<dbReference type="AlphaFoldDB" id="A0A4D7CNV9"/>
<evidence type="ECO:0000256" key="1">
    <source>
        <dbReference type="ARBA" id="ARBA00006206"/>
    </source>
</evidence>
<gene>
    <name evidence="4" type="ORF">FA707_01660</name>
</gene>
<dbReference type="PANTHER" id="PTHR10091:SF0">
    <property type="entry name" value="GALACTOSE MUTAROTASE"/>
    <property type="match status" value="1"/>
</dbReference>
<dbReference type="SUPFAM" id="SSF74650">
    <property type="entry name" value="Galactose mutarotase-like"/>
    <property type="match status" value="1"/>
</dbReference>
<sequence length="325" mass="36556">MRIKEEQHGKLNVVTLDNGVITASFVNYGARMHTLYAPDKLGKKENVLLSFDSLEALEADTSFFGAVVGPVAGRIRQGQWQDVALEKNNGEHHIHGGSNGWSFRYWETQTQAEGENLSVTFRLKDEISGYPGPIEVSVTYRLMGNCLEMSMTGQSEQLTLFNPTSHTYFNLSGDGKRDLDSHSLQIQTAQQLVLDVDKLPTGDVMIPKLDFTCPKDFNDIFNVYPQGLDDYFIFNEETKESPQLILSEKNSGRQLAIVTERQGVVLFSTTGFDADIDLNGRKMHSNYGLAIEPQAAPDSVHFKKWPSIELEANQEKTLITRYYFN</sequence>
<dbReference type="InterPro" id="IPR014718">
    <property type="entry name" value="GH-type_carb-bd"/>
</dbReference>
<keyword evidence="5" id="KW-1185">Reference proteome</keyword>
<dbReference type="EMBL" id="CP039712">
    <property type="protein sequence ID" value="QCI85749.1"/>
    <property type="molecule type" value="Genomic_DNA"/>
</dbReference>
<organism evidence="4 5">
    <name type="scientific">Vagococcus zengguangii</name>
    <dbReference type="NCBI Taxonomy" id="2571750"/>
    <lineage>
        <taxon>Bacteria</taxon>
        <taxon>Bacillati</taxon>
        <taxon>Bacillota</taxon>
        <taxon>Bacilli</taxon>
        <taxon>Lactobacillales</taxon>
        <taxon>Enterococcaceae</taxon>
        <taxon>Vagococcus</taxon>
    </lineage>
</organism>